<evidence type="ECO:0000313" key="2">
    <source>
        <dbReference type="EMBL" id="SNV65697.1"/>
    </source>
</evidence>
<name>A0AAJ4XHE1_9SPHI</name>
<gene>
    <name evidence="2" type="ORF">SAMEA4412673_04045</name>
</gene>
<dbReference type="Proteomes" id="UP000215355">
    <property type="component" value="Chromosome 1"/>
</dbReference>
<evidence type="ECO:0000313" key="3">
    <source>
        <dbReference type="Proteomes" id="UP000215355"/>
    </source>
</evidence>
<keyword evidence="1" id="KW-0472">Membrane</keyword>
<dbReference type="AlphaFoldDB" id="A0AAJ4XHE1"/>
<dbReference type="KEGG" id="smiz:4412673_04045"/>
<keyword evidence="1" id="KW-0812">Transmembrane</keyword>
<proteinExistence type="predicted"/>
<sequence>MSSLNHSPTPAKTFNVVLGLSFGTIFLLLMAIGLPILIHSQQGDWKYDFDKSPATAFFYLGLGLVLWLTGIYLFYKRSLSNLLKAKRDYKNLIQDGKRIKGKIVEQRILQQTADGESKMIRISFVNLVKSEMTFSLPFVDTKPEMNRYQVGKDIGLMVSTDPNKPRIMLEDGKVRIDKSMLIYGYSVLAVLILTPIGLLIYGMFMRAKAQDGAISPLGIPLFSRLFWH</sequence>
<organism evidence="2 3">
    <name type="scientific">Sphingobacterium mizutaii</name>
    <dbReference type="NCBI Taxonomy" id="1010"/>
    <lineage>
        <taxon>Bacteria</taxon>
        <taxon>Pseudomonadati</taxon>
        <taxon>Bacteroidota</taxon>
        <taxon>Sphingobacteriia</taxon>
        <taxon>Sphingobacteriales</taxon>
        <taxon>Sphingobacteriaceae</taxon>
        <taxon>Sphingobacterium</taxon>
    </lineage>
</organism>
<evidence type="ECO:0000256" key="1">
    <source>
        <dbReference type="SAM" id="Phobius"/>
    </source>
</evidence>
<dbReference type="RefSeq" id="WP_093099878.1">
    <property type="nucleotide sequence ID" value="NZ_FNGK01000005.1"/>
</dbReference>
<accession>A0AAJ4XHE1</accession>
<feature type="transmembrane region" description="Helical" evidence="1">
    <location>
        <begin position="182"/>
        <end position="204"/>
    </location>
</feature>
<protein>
    <submittedName>
        <fullName evidence="2">Uncharacterized protein</fullName>
    </submittedName>
</protein>
<reference evidence="2 3" key="1">
    <citation type="submission" date="2017-06" db="EMBL/GenBank/DDBJ databases">
        <authorList>
            <consortium name="Pathogen Informatics"/>
        </authorList>
    </citation>
    <scope>NUCLEOTIDE SEQUENCE [LARGE SCALE GENOMIC DNA]</scope>
    <source>
        <strain evidence="2 3">NCTC12149</strain>
    </source>
</reference>
<feature type="transmembrane region" description="Helical" evidence="1">
    <location>
        <begin position="12"/>
        <end position="36"/>
    </location>
</feature>
<dbReference type="EMBL" id="LT906468">
    <property type="protein sequence ID" value="SNV65697.1"/>
    <property type="molecule type" value="Genomic_DNA"/>
</dbReference>
<keyword evidence="1" id="KW-1133">Transmembrane helix</keyword>
<feature type="transmembrane region" description="Helical" evidence="1">
    <location>
        <begin position="56"/>
        <end position="75"/>
    </location>
</feature>